<proteinExistence type="predicted"/>
<dbReference type="PANTHER" id="PTHR42646:SF2">
    <property type="entry name" value="5'-3' EXONUCLEASE FAMILY PROTEIN"/>
    <property type="match status" value="1"/>
</dbReference>
<dbReference type="InterPro" id="IPR020046">
    <property type="entry name" value="5-3_exonucl_a-hlix_arch_N"/>
</dbReference>
<dbReference type="GO" id="GO:0003677">
    <property type="term" value="F:DNA binding"/>
    <property type="evidence" value="ECO:0007669"/>
    <property type="project" value="UniProtKB-KW"/>
</dbReference>
<dbReference type="CDD" id="cd09859">
    <property type="entry name" value="PIN_53EXO"/>
    <property type="match status" value="1"/>
</dbReference>
<evidence type="ECO:0000256" key="4">
    <source>
        <dbReference type="ARBA" id="ARBA00049957"/>
    </source>
</evidence>
<evidence type="ECO:0000256" key="1">
    <source>
        <dbReference type="ARBA" id="ARBA00022722"/>
    </source>
</evidence>
<keyword evidence="7" id="KW-0614">Plasmid</keyword>
<dbReference type="SUPFAM" id="SSF88723">
    <property type="entry name" value="PIN domain-like"/>
    <property type="match status" value="1"/>
</dbReference>
<keyword evidence="2" id="KW-0378">Hydrolase</keyword>
<geneLocation type="plasmid" evidence="7">
    <name>pSSII-1</name>
</geneLocation>
<dbReference type="InterPro" id="IPR036279">
    <property type="entry name" value="5-3_exonuclease_C_sf"/>
</dbReference>
<dbReference type="GO" id="GO:0033567">
    <property type="term" value="P:DNA replication, Okazaki fragment processing"/>
    <property type="evidence" value="ECO:0007669"/>
    <property type="project" value="InterPro"/>
</dbReference>
<dbReference type="Gene3D" id="1.10.150.20">
    <property type="entry name" value="5' to 3' exonuclease, C-terminal subdomain"/>
    <property type="match status" value="1"/>
</dbReference>
<dbReference type="SMART" id="SM00279">
    <property type="entry name" value="HhH2"/>
    <property type="match status" value="1"/>
</dbReference>
<dbReference type="GO" id="GO:0008409">
    <property type="term" value="F:5'-3' exonuclease activity"/>
    <property type="evidence" value="ECO:0007669"/>
    <property type="project" value="InterPro"/>
</dbReference>
<dbReference type="Gene3D" id="3.40.50.1010">
    <property type="entry name" value="5'-nuclease"/>
    <property type="match status" value="1"/>
</dbReference>
<dbReference type="GO" id="GO:0017108">
    <property type="term" value="F:5'-flap endonuclease activity"/>
    <property type="evidence" value="ECO:0007669"/>
    <property type="project" value="InterPro"/>
</dbReference>
<dbReference type="EMBL" id="MT075580">
    <property type="protein sequence ID" value="QIS31208.1"/>
    <property type="molecule type" value="Genomic_DNA"/>
</dbReference>
<accession>A0A6G9ZZR2</accession>
<evidence type="ECO:0000256" key="2">
    <source>
        <dbReference type="ARBA" id="ARBA00022801"/>
    </source>
</evidence>
<dbReference type="InterPro" id="IPR020045">
    <property type="entry name" value="DNA_polI_H3TH"/>
</dbReference>
<dbReference type="SMART" id="SM00475">
    <property type="entry name" value="53EXOc"/>
    <property type="match status" value="1"/>
</dbReference>
<keyword evidence="1" id="KW-0540">Nuclease</keyword>
<evidence type="ECO:0000259" key="6">
    <source>
        <dbReference type="SMART" id="SM00475"/>
    </source>
</evidence>
<sequence length="300" mass="33925">MGQITLFDIQEKSEKANGNTFENWLLVDGDNILNRTFHATKYEYKTAPDGRHTNGVSAFLKMVFGYQRKFSANIVVFFDQGKGFRKELYPEYKDGRKEKPEELIQQFPTLKEVLLAADIPSFESDYFEADDLIASSISKLQGHKYILSNDKDLLQLVSDDVTVIRKGNKNVDALITPETFTNEYPGMTPLQIVDIKALAGDSSDNIKGVPGIGEKGAFNLVQFYGTVENMIVSTECPKELKRYFTKLMAAKEDAIFSKMLTTLRKDASITIQARPLNEHGLREQCDILSLVIIKAYMNLY</sequence>
<feature type="domain" description="5'-3' exonuclease" evidence="6">
    <location>
        <begin position="22"/>
        <end position="277"/>
    </location>
</feature>
<reference evidence="7" key="1">
    <citation type="submission" date="2020-02" db="EMBL/GenBank/DDBJ databases">
        <authorList>
            <person name="Hu X."/>
            <person name="Yuan Z."/>
            <person name="Cheng J."/>
            <person name="Geng P."/>
        </authorList>
    </citation>
    <scope>NUCLEOTIDE SEQUENCE</scope>
    <source>
        <strain evidence="7">SSII-1</strain>
        <plasmid evidence="7">pSSII-1</plasmid>
    </source>
</reference>
<dbReference type="InterPro" id="IPR029060">
    <property type="entry name" value="PIN-like_dom_sf"/>
</dbReference>
<protein>
    <recommendedName>
        <fullName evidence="5">5'-3' exonuclease</fullName>
    </recommendedName>
</protein>
<dbReference type="InterPro" id="IPR008918">
    <property type="entry name" value="HhH2"/>
</dbReference>
<dbReference type="PANTHER" id="PTHR42646">
    <property type="entry name" value="FLAP ENDONUCLEASE XNI"/>
    <property type="match status" value="1"/>
</dbReference>
<evidence type="ECO:0000313" key="7">
    <source>
        <dbReference type="EMBL" id="QIS31208.1"/>
    </source>
</evidence>
<organism evidence="7">
    <name type="scientific">Lysinibacillus sphaericus</name>
    <name type="common">Bacillus sphaericus</name>
    <dbReference type="NCBI Taxonomy" id="1421"/>
    <lineage>
        <taxon>Bacteria</taxon>
        <taxon>Bacillati</taxon>
        <taxon>Bacillota</taxon>
        <taxon>Bacilli</taxon>
        <taxon>Bacillales</taxon>
        <taxon>Bacillaceae</taxon>
        <taxon>Lysinibacillus</taxon>
    </lineage>
</organism>
<dbReference type="RefSeq" id="WP_031417293.1">
    <property type="nucleotide sequence ID" value="NZ_CP064071.1"/>
</dbReference>
<evidence type="ECO:0000256" key="3">
    <source>
        <dbReference type="ARBA" id="ARBA00023125"/>
    </source>
</evidence>
<dbReference type="FunFam" id="1.10.150.20:FF:000003">
    <property type="entry name" value="DNA polymerase I"/>
    <property type="match status" value="1"/>
</dbReference>
<dbReference type="AlphaFoldDB" id="A0A6G9ZZR2"/>
<name>A0A6G9ZZR2_LYSSH</name>
<dbReference type="Pfam" id="PF01367">
    <property type="entry name" value="5_3_exonuc"/>
    <property type="match status" value="1"/>
</dbReference>
<dbReference type="Pfam" id="PF02739">
    <property type="entry name" value="5_3_exonuc_N"/>
    <property type="match status" value="1"/>
</dbReference>
<evidence type="ECO:0000256" key="5">
    <source>
        <dbReference type="ARBA" id="ARBA00050026"/>
    </source>
</evidence>
<dbReference type="InterPro" id="IPR038969">
    <property type="entry name" value="FEN"/>
</dbReference>
<dbReference type="SUPFAM" id="SSF47807">
    <property type="entry name" value="5' to 3' exonuclease, C-terminal subdomain"/>
    <property type="match status" value="1"/>
</dbReference>
<comment type="function">
    <text evidence="4">5'-3' exonuclease acting preferentially on double-stranded DNA.</text>
</comment>
<keyword evidence="3" id="KW-0238">DNA-binding</keyword>
<dbReference type="InterPro" id="IPR002421">
    <property type="entry name" value="5-3_exonuclease"/>
</dbReference>
<dbReference type="CDD" id="cd09898">
    <property type="entry name" value="H3TH_53EXO"/>
    <property type="match status" value="1"/>
</dbReference>